<proteinExistence type="predicted"/>
<name>A0A5C5X4Y4_9PLAN</name>
<gene>
    <name evidence="1" type="ORF">KOR42_06230</name>
</gene>
<organism evidence="1 2">
    <name type="scientific">Thalassoglobus neptunius</name>
    <dbReference type="NCBI Taxonomy" id="1938619"/>
    <lineage>
        <taxon>Bacteria</taxon>
        <taxon>Pseudomonadati</taxon>
        <taxon>Planctomycetota</taxon>
        <taxon>Planctomycetia</taxon>
        <taxon>Planctomycetales</taxon>
        <taxon>Planctomycetaceae</taxon>
        <taxon>Thalassoglobus</taxon>
    </lineage>
</organism>
<evidence type="ECO:0000313" key="1">
    <source>
        <dbReference type="EMBL" id="TWT57265.1"/>
    </source>
</evidence>
<comment type="caution">
    <text evidence="1">The sequence shown here is derived from an EMBL/GenBank/DDBJ whole genome shotgun (WGS) entry which is preliminary data.</text>
</comment>
<dbReference type="Proteomes" id="UP000317243">
    <property type="component" value="Unassembled WGS sequence"/>
</dbReference>
<sequence length="71" mass="8437">MDEPEEKPFDKTVNFRCFIKEHNDWKKARLAYCRENGLKMNKYFLSDWIRDVLNAAAEAQLNEGQKTKPKS</sequence>
<reference evidence="1 2" key="1">
    <citation type="submission" date="2019-02" db="EMBL/GenBank/DDBJ databases">
        <title>Deep-cultivation of Planctomycetes and their phenomic and genomic characterization uncovers novel biology.</title>
        <authorList>
            <person name="Wiegand S."/>
            <person name="Jogler M."/>
            <person name="Boedeker C."/>
            <person name="Pinto D."/>
            <person name="Vollmers J."/>
            <person name="Rivas-Marin E."/>
            <person name="Kohn T."/>
            <person name="Peeters S.H."/>
            <person name="Heuer A."/>
            <person name="Rast P."/>
            <person name="Oberbeckmann S."/>
            <person name="Bunk B."/>
            <person name="Jeske O."/>
            <person name="Meyerdierks A."/>
            <person name="Storesund J.E."/>
            <person name="Kallscheuer N."/>
            <person name="Luecker S."/>
            <person name="Lage O.M."/>
            <person name="Pohl T."/>
            <person name="Merkel B.J."/>
            <person name="Hornburger P."/>
            <person name="Mueller R.-W."/>
            <person name="Bruemmer F."/>
            <person name="Labrenz M."/>
            <person name="Spormann A.M."/>
            <person name="Op Den Camp H."/>
            <person name="Overmann J."/>
            <person name="Amann R."/>
            <person name="Jetten M.S.M."/>
            <person name="Mascher T."/>
            <person name="Medema M.H."/>
            <person name="Devos D.P."/>
            <person name="Kaster A.-K."/>
            <person name="Ovreas L."/>
            <person name="Rohde M."/>
            <person name="Galperin M.Y."/>
            <person name="Jogler C."/>
        </authorList>
    </citation>
    <scope>NUCLEOTIDE SEQUENCE [LARGE SCALE GENOMIC DNA]</scope>
    <source>
        <strain evidence="1 2">KOR42</strain>
    </source>
</reference>
<dbReference type="EMBL" id="SIHI01000001">
    <property type="protein sequence ID" value="TWT57265.1"/>
    <property type="molecule type" value="Genomic_DNA"/>
</dbReference>
<keyword evidence="2" id="KW-1185">Reference proteome</keyword>
<accession>A0A5C5X4Y4</accession>
<evidence type="ECO:0000313" key="2">
    <source>
        <dbReference type="Proteomes" id="UP000317243"/>
    </source>
</evidence>
<dbReference type="RefSeq" id="WP_146507121.1">
    <property type="nucleotide sequence ID" value="NZ_SIHI01000001.1"/>
</dbReference>
<dbReference type="AlphaFoldDB" id="A0A5C5X4Y4"/>
<protein>
    <submittedName>
        <fullName evidence="1">Uncharacterized protein</fullName>
    </submittedName>
</protein>